<name>A0A3E4PH26_9FIRM</name>
<dbReference type="PROSITE" id="PS01124">
    <property type="entry name" value="HTH_ARAC_FAMILY_2"/>
    <property type="match status" value="1"/>
</dbReference>
<reference evidence="13 14" key="1">
    <citation type="submission" date="2018-08" db="EMBL/GenBank/DDBJ databases">
        <title>A genome reference for cultivated species of the human gut microbiota.</title>
        <authorList>
            <person name="Zou Y."/>
            <person name="Xue W."/>
            <person name="Luo G."/>
        </authorList>
    </citation>
    <scope>NUCLEOTIDE SEQUENCE [LARGE SCALE GENOMIC DNA]</scope>
    <source>
        <strain evidence="13 14">TF09-3</strain>
    </source>
</reference>
<evidence type="ECO:0000256" key="1">
    <source>
        <dbReference type="ARBA" id="ARBA00004496"/>
    </source>
</evidence>
<evidence type="ECO:0000259" key="11">
    <source>
        <dbReference type="PROSITE" id="PS01124"/>
    </source>
</evidence>
<dbReference type="PANTHER" id="PTHR42713:SF3">
    <property type="entry name" value="TRANSCRIPTIONAL REGULATORY PROTEIN HPTR"/>
    <property type="match status" value="1"/>
</dbReference>
<organism evidence="13 14">
    <name type="scientific">Dorea formicigenerans</name>
    <dbReference type="NCBI Taxonomy" id="39486"/>
    <lineage>
        <taxon>Bacteria</taxon>
        <taxon>Bacillati</taxon>
        <taxon>Bacillota</taxon>
        <taxon>Clostridia</taxon>
        <taxon>Lachnospirales</taxon>
        <taxon>Lachnospiraceae</taxon>
        <taxon>Dorea</taxon>
    </lineage>
</organism>
<evidence type="ECO:0000256" key="8">
    <source>
        <dbReference type="ARBA" id="ARBA00023163"/>
    </source>
</evidence>
<dbReference type="Gene3D" id="3.40.50.2300">
    <property type="match status" value="1"/>
</dbReference>
<keyword evidence="7 13" id="KW-0238">DNA-binding</keyword>
<dbReference type="CDD" id="cd17536">
    <property type="entry name" value="REC_YesN-like"/>
    <property type="match status" value="1"/>
</dbReference>
<proteinExistence type="predicted"/>
<dbReference type="Pfam" id="PF00072">
    <property type="entry name" value="Response_reg"/>
    <property type="match status" value="1"/>
</dbReference>
<keyword evidence="4 10" id="KW-0597">Phosphoprotein</keyword>
<evidence type="ECO:0000313" key="14">
    <source>
        <dbReference type="Proteomes" id="UP000261324"/>
    </source>
</evidence>
<gene>
    <name evidence="13" type="ORF">DXC93_15570</name>
</gene>
<evidence type="ECO:0000256" key="3">
    <source>
        <dbReference type="ARBA" id="ARBA00022490"/>
    </source>
</evidence>
<dbReference type="InterPro" id="IPR011006">
    <property type="entry name" value="CheY-like_superfamily"/>
</dbReference>
<dbReference type="Proteomes" id="UP000261324">
    <property type="component" value="Unassembled WGS sequence"/>
</dbReference>
<comment type="function">
    <text evidence="9">May play the central regulatory role in sporulation. It may be an element of the effector pathway responsible for the activation of sporulation genes in response to nutritional stress. Spo0A may act in concert with spo0H (a sigma factor) to control the expression of some genes that are critical to the sporulation process.</text>
</comment>
<keyword evidence="6" id="KW-0805">Transcription regulation</keyword>
<dbReference type="GO" id="GO:0000160">
    <property type="term" value="P:phosphorelay signal transduction system"/>
    <property type="evidence" value="ECO:0007669"/>
    <property type="project" value="UniProtKB-KW"/>
</dbReference>
<dbReference type="GO" id="GO:0005737">
    <property type="term" value="C:cytoplasm"/>
    <property type="evidence" value="ECO:0007669"/>
    <property type="project" value="UniProtKB-SubCell"/>
</dbReference>
<feature type="domain" description="Response regulatory" evidence="12">
    <location>
        <begin position="7"/>
        <end position="125"/>
    </location>
</feature>
<dbReference type="PROSITE" id="PS00041">
    <property type="entry name" value="HTH_ARAC_FAMILY_1"/>
    <property type="match status" value="1"/>
</dbReference>
<evidence type="ECO:0000256" key="6">
    <source>
        <dbReference type="ARBA" id="ARBA00023015"/>
    </source>
</evidence>
<keyword evidence="5" id="KW-0902">Two-component regulatory system</keyword>
<dbReference type="InterPro" id="IPR018062">
    <property type="entry name" value="HTH_AraC-typ_CS"/>
</dbReference>
<evidence type="ECO:0000256" key="4">
    <source>
        <dbReference type="ARBA" id="ARBA00022553"/>
    </source>
</evidence>
<feature type="modified residue" description="4-aspartylphosphate" evidence="10">
    <location>
        <position position="60"/>
    </location>
</feature>
<evidence type="ECO:0000256" key="5">
    <source>
        <dbReference type="ARBA" id="ARBA00023012"/>
    </source>
</evidence>
<evidence type="ECO:0000256" key="7">
    <source>
        <dbReference type="ARBA" id="ARBA00023125"/>
    </source>
</evidence>
<dbReference type="InterPro" id="IPR001789">
    <property type="entry name" value="Sig_transdc_resp-reg_receiver"/>
</dbReference>
<dbReference type="PANTHER" id="PTHR42713">
    <property type="entry name" value="HISTIDINE KINASE-RELATED"/>
    <property type="match status" value="1"/>
</dbReference>
<dbReference type="EMBL" id="QSRA01000032">
    <property type="protein sequence ID" value="RGK79259.1"/>
    <property type="molecule type" value="Genomic_DNA"/>
</dbReference>
<keyword evidence="3" id="KW-0963">Cytoplasm</keyword>
<dbReference type="GO" id="GO:0003700">
    <property type="term" value="F:DNA-binding transcription factor activity"/>
    <property type="evidence" value="ECO:0007669"/>
    <property type="project" value="InterPro"/>
</dbReference>
<dbReference type="PROSITE" id="PS50110">
    <property type="entry name" value="RESPONSE_REGULATORY"/>
    <property type="match status" value="1"/>
</dbReference>
<protein>
    <recommendedName>
        <fullName evidence="2">Stage 0 sporulation protein A homolog</fullName>
    </recommendedName>
</protein>
<evidence type="ECO:0000256" key="9">
    <source>
        <dbReference type="ARBA" id="ARBA00024867"/>
    </source>
</evidence>
<feature type="domain" description="HTH araC/xylS-type" evidence="11">
    <location>
        <begin position="434"/>
        <end position="532"/>
    </location>
</feature>
<evidence type="ECO:0000259" key="12">
    <source>
        <dbReference type="PROSITE" id="PS50110"/>
    </source>
</evidence>
<comment type="caution">
    <text evidence="13">The sequence shown here is derived from an EMBL/GenBank/DDBJ whole genome shotgun (WGS) entry which is preliminary data.</text>
</comment>
<dbReference type="GO" id="GO:0043565">
    <property type="term" value="F:sequence-specific DNA binding"/>
    <property type="evidence" value="ECO:0007669"/>
    <property type="project" value="InterPro"/>
</dbReference>
<sequence length="534" mass="62413">MQSKKWHVLIVDDEFRIGTLIKKLIHWDELNLDCMAVVDNGGTAFEIIQSESCPNVVITDIRMPKINGLELIIMTKELQKDMKFIVISGYKEFEYAHQALKYGVEDYLLKPVSEDELNHVLKKISEELSASWQSEQEQRAFKETVSESRHIIKRDFLKNIIETEEPEVVDDRVEFQGEIYRGIDIKLDYVDYNKKDKKQDKLTTSRIEEIVERILKTETEEVLICEKENLHIYCLFNYDFSKSRAIKDSVNDIMMEIKDYLLGFEQYEVTIGIGTERKEFAEIRFSIKEAHRAVGNRIKQGTGRIIYAETIQHDGRTEEGVLTEEWKEQIRTSIESYSVNKLEQCINQVYSEYKIREEMDFSGCYDMAEEIVNYFFDYVEFQQEEENGERKSVISNCQHCYTISGLKHCLKNSLGKFVEKSKEAAEAESVKPIRQARKYMEDHYDEKIVLEDLAEIVGLNPVYFSVLFKKETGINVSAYLLNIRIEKAKEFLCNTNETIAAIGDRVGYKDSRYFSQIFTKQVGVKPALYRKLHS</sequence>
<accession>A0A3E4PH26</accession>
<dbReference type="SUPFAM" id="SSF52172">
    <property type="entry name" value="CheY-like"/>
    <property type="match status" value="1"/>
</dbReference>
<dbReference type="Gene3D" id="1.10.10.60">
    <property type="entry name" value="Homeodomain-like"/>
    <property type="match status" value="2"/>
</dbReference>
<comment type="subcellular location">
    <subcellularLocation>
        <location evidence="1">Cytoplasm</location>
    </subcellularLocation>
</comment>
<keyword evidence="8" id="KW-0804">Transcription</keyword>
<evidence type="ECO:0000313" key="13">
    <source>
        <dbReference type="EMBL" id="RGK79259.1"/>
    </source>
</evidence>
<dbReference type="SMART" id="SM00342">
    <property type="entry name" value="HTH_ARAC"/>
    <property type="match status" value="1"/>
</dbReference>
<dbReference type="AlphaFoldDB" id="A0A3E4PH26"/>
<dbReference type="InterPro" id="IPR018060">
    <property type="entry name" value="HTH_AraC"/>
</dbReference>
<dbReference type="InterPro" id="IPR009057">
    <property type="entry name" value="Homeodomain-like_sf"/>
</dbReference>
<dbReference type="SMART" id="SM00448">
    <property type="entry name" value="REC"/>
    <property type="match status" value="1"/>
</dbReference>
<dbReference type="InterPro" id="IPR051552">
    <property type="entry name" value="HptR"/>
</dbReference>
<dbReference type="RefSeq" id="WP_021840253.1">
    <property type="nucleotide sequence ID" value="NZ_QSRA01000032.1"/>
</dbReference>
<evidence type="ECO:0000256" key="2">
    <source>
        <dbReference type="ARBA" id="ARBA00018672"/>
    </source>
</evidence>
<dbReference type="Pfam" id="PF12833">
    <property type="entry name" value="HTH_18"/>
    <property type="match status" value="1"/>
</dbReference>
<evidence type="ECO:0000256" key="10">
    <source>
        <dbReference type="PROSITE-ProRule" id="PRU00169"/>
    </source>
</evidence>
<dbReference type="SUPFAM" id="SSF46689">
    <property type="entry name" value="Homeodomain-like"/>
    <property type="match status" value="2"/>
</dbReference>